<feature type="region of interest" description="Disordered" evidence="1">
    <location>
        <begin position="361"/>
        <end position="381"/>
    </location>
</feature>
<feature type="domain" description="BHLH" evidence="3">
    <location>
        <begin position="274"/>
        <end position="326"/>
    </location>
</feature>
<dbReference type="EMBL" id="BRYA01000900">
    <property type="protein sequence ID" value="GMI35302.1"/>
    <property type="molecule type" value="Genomic_DNA"/>
</dbReference>
<feature type="region of interest" description="Disordered" evidence="1">
    <location>
        <begin position="521"/>
        <end position="604"/>
    </location>
</feature>
<protein>
    <recommendedName>
        <fullName evidence="6">BHLH domain-containing protein</fullName>
    </recommendedName>
</protein>
<accession>A0A9W7G6E7</accession>
<name>A0A9W7G6E7_9STRA</name>
<dbReference type="SUPFAM" id="SSF47459">
    <property type="entry name" value="HLH, helix-loop-helix DNA-binding domain"/>
    <property type="match status" value="1"/>
</dbReference>
<dbReference type="PROSITE" id="PS50112">
    <property type="entry name" value="PAS"/>
    <property type="match status" value="1"/>
</dbReference>
<dbReference type="InterPro" id="IPR036638">
    <property type="entry name" value="HLH_DNA-bd_sf"/>
</dbReference>
<feature type="compositionally biased region" description="Low complexity" evidence="1">
    <location>
        <begin position="528"/>
        <end position="540"/>
    </location>
</feature>
<organism evidence="4 5">
    <name type="scientific">Triparma columacea</name>
    <dbReference type="NCBI Taxonomy" id="722753"/>
    <lineage>
        <taxon>Eukaryota</taxon>
        <taxon>Sar</taxon>
        <taxon>Stramenopiles</taxon>
        <taxon>Ochrophyta</taxon>
        <taxon>Bolidophyceae</taxon>
        <taxon>Parmales</taxon>
        <taxon>Triparmaceae</taxon>
        <taxon>Triparma</taxon>
    </lineage>
</organism>
<dbReference type="SMART" id="SM00353">
    <property type="entry name" value="HLH"/>
    <property type="match status" value="1"/>
</dbReference>
<reference evidence="5" key="1">
    <citation type="journal article" date="2023" name="Commun. Biol.">
        <title>Genome analysis of Parmales, the sister group of diatoms, reveals the evolutionary specialization of diatoms from phago-mixotrophs to photoautotrophs.</title>
        <authorList>
            <person name="Ban H."/>
            <person name="Sato S."/>
            <person name="Yoshikawa S."/>
            <person name="Yamada K."/>
            <person name="Nakamura Y."/>
            <person name="Ichinomiya M."/>
            <person name="Sato N."/>
            <person name="Blanc-Mathieu R."/>
            <person name="Endo H."/>
            <person name="Kuwata A."/>
            <person name="Ogata H."/>
        </authorList>
    </citation>
    <scope>NUCLEOTIDE SEQUENCE [LARGE SCALE GENOMIC DNA]</scope>
</reference>
<dbReference type="Gene3D" id="4.10.280.10">
    <property type="entry name" value="Helix-loop-helix DNA-binding domain"/>
    <property type="match status" value="1"/>
</dbReference>
<dbReference type="Gene3D" id="3.30.450.20">
    <property type="entry name" value="PAS domain"/>
    <property type="match status" value="1"/>
</dbReference>
<evidence type="ECO:0008006" key="6">
    <source>
        <dbReference type="Google" id="ProtNLM"/>
    </source>
</evidence>
<dbReference type="InterPro" id="IPR035965">
    <property type="entry name" value="PAS-like_dom_sf"/>
</dbReference>
<feature type="compositionally biased region" description="Polar residues" evidence="1">
    <location>
        <begin position="361"/>
        <end position="374"/>
    </location>
</feature>
<dbReference type="NCBIfam" id="TIGR00229">
    <property type="entry name" value="sensory_box"/>
    <property type="match status" value="1"/>
</dbReference>
<proteinExistence type="predicted"/>
<keyword evidence="5" id="KW-1185">Reference proteome</keyword>
<sequence>MPQGSQYSQLHPPPLPSIFQSFYTNLSSLKNVDKETDGSVGSSSSSINAIEDTNDLDGDKISSLDDFEVNIDQNIGNTTFGPLHTTIVPNHGVGRNPLEVMDPVHHMADATHDVPSLQPSQVPFPRHHPGYNGVRQYWGPWPTANAQNHGMLEASGQGVPYGGPGGAVQVRGLGMQSQQNSNIEFPPHLQHQMQPPPDAHVGAAPSDSTNSMDPILATKFENIYQAFAVSKLLNNHSNPGAPRGQPQTLKIKAQALRESYVSPEELQKMASDVRRRYERNQREKQRSFKISKQIKDLQSVLTELHVPYKNNKCAVLTSAVSFIKEVQEENQRSLLHNNAMKRIISNSTMIAQERGGIDGSLSTGMTESGTSPSNHPDPHHAMRTNFTSGASRSKPLDYEAIFRCTLVPMGMVNGETGTILDCNDQFLSVSGHSEEGLIGKDIRTFLKEVTPEDREIRAENDKRLREIFGFTEEETMQGGLGGDMLGGRPETYHQGTDVSPLGGKKSQIVFPIMTRKRLRTLVSEENNSSSKSIVTPSSTSIPPPASASEQAPVTTSVPNFTTASASEFTSKSKTVASQDNPIGLNFSELVREEDETQPNKRKKSNTLFSFSVIQLKA</sequence>
<dbReference type="GO" id="GO:0046983">
    <property type="term" value="F:protein dimerization activity"/>
    <property type="evidence" value="ECO:0007669"/>
    <property type="project" value="InterPro"/>
</dbReference>
<gene>
    <name evidence="4" type="ORF">TrCOL_g2908</name>
</gene>
<dbReference type="AlphaFoldDB" id="A0A9W7G6E7"/>
<evidence type="ECO:0000313" key="4">
    <source>
        <dbReference type="EMBL" id="GMI35302.1"/>
    </source>
</evidence>
<dbReference type="SMART" id="SM00091">
    <property type="entry name" value="PAS"/>
    <property type="match status" value="1"/>
</dbReference>
<dbReference type="InterPro" id="IPR000014">
    <property type="entry name" value="PAS"/>
</dbReference>
<dbReference type="SUPFAM" id="SSF55785">
    <property type="entry name" value="PYP-like sensor domain (PAS domain)"/>
    <property type="match status" value="1"/>
</dbReference>
<feature type="compositionally biased region" description="Polar residues" evidence="1">
    <location>
        <begin position="549"/>
        <end position="580"/>
    </location>
</feature>
<evidence type="ECO:0000313" key="5">
    <source>
        <dbReference type="Proteomes" id="UP001165065"/>
    </source>
</evidence>
<evidence type="ECO:0000256" key="1">
    <source>
        <dbReference type="SAM" id="MobiDB-lite"/>
    </source>
</evidence>
<dbReference type="Pfam" id="PF00010">
    <property type="entry name" value="HLH"/>
    <property type="match status" value="1"/>
</dbReference>
<dbReference type="Proteomes" id="UP001165065">
    <property type="component" value="Unassembled WGS sequence"/>
</dbReference>
<comment type="caution">
    <text evidence="4">The sequence shown here is derived from an EMBL/GenBank/DDBJ whole genome shotgun (WGS) entry which is preliminary data.</text>
</comment>
<feature type="region of interest" description="Disordered" evidence="1">
    <location>
        <begin position="32"/>
        <end position="52"/>
    </location>
</feature>
<evidence type="ECO:0000259" key="3">
    <source>
        <dbReference type="PROSITE" id="PS50888"/>
    </source>
</evidence>
<dbReference type="InterPro" id="IPR011598">
    <property type="entry name" value="bHLH_dom"/>
</dbReference>
<dbReference type="PROSITE" id="PS50888">
    <property type="entry name" value="BHLH"/>
    <property type="match status" value="1"/>
</dbReference>
<dbReference type="CDD" id="cd00130">
    <property type="entry name" value="PAS"/>
    <property type="match status" value="1"/>
</dbReference>
<dbReference type="OrthoDB" id="206680at2759"/>
<evidence type="ECO:0000259" key="2">
    <source>
        <dbReference type="PROSITE" id="PS50112"/>
    </source>
</evidence>
<feature type="domain" description="PAS" evidence="2">
    <location>
        <begin position="417"/>
        <end position="455"/>
    </location>
</feature>